<dbReference type="AlphaFoldDB" id="A0A242MXB0"/>
<name>A0A242MXB0_CABSO</name>
<keyword evidence="4 6" id="KW-0472">Membrane</keyword>
<evidence type="ECO:0000259" key="7">
    <source>
        <dbReference type="PROSITE" id="PS50929"/>
    </source>
</evidence>
<feature type="transmembrane region" description="Helical" evidence="6">
    <location>
        <begin position="421"/>
        <end position="445"/>
    </location>
</feature>
<feature type="transmembrane region" description="Helical" evidence="6">
    <location>
        <begin position="340"/>
        <end position="360"/>
    </location>
</feature>
<dbReference type="InterPro" id="IPR011527">
    <property type="entry name" value="ABC1_TM_dom"/>
</dbReference>
<feature type="transmembrane region" description="Helical" evidence="6">
    <location>
        <begin position="233"/>
        <end position="253"/>
    </location>
</feature>
<dbReference type="Proteomes" id="UP000194546">
    <property type="component" value="Unassembled WGS sequence"/>
</dbReference>
<dbReference type="PANTHER" id="PTHR24221">
    <property type="entry name" value="ATP-BINDING CASSETTE SUB-FAMILY B"/>
    <property type="match status" value="1"/>
</dbReference>
<dbReference type="Gene3D" id="3.90.70.10">
    <property type="entry name" value="Cysteine proteinases"/>
    <property type="match status" value="1"/>
</dbReference>
<dbReference type="CDD" id="cd18587">
    <property type="entry name" value="ABC_6TM_LapB_like"/>
    <property type="match status" value="1"/>
</dbReference>
<evidence type="ECO:0000256" key="5">
    <source>
        <dbReference type="SAM" id="MobiDB-lite"/>
    </source>
</evidence>
<dbReference type="EMBL" id="NBTY01000065">
    <property type="protein sequence ID" value="OTP76078.1"/>
    <property type="molecule type" value="Genomic_DNA"/>
</dbReference>
<reference evidence="8 9" key="1">
    <citation type="submission" date="2017-03" db="EMBL/GenBank/DDBJ databases">
        <title>Genome analysis of strain PAMC 26510.</title>
        <authorList>
            <person name="Oh H.-M."/>
            <person name="Yang J.-A."/>
        </authorList>
    </citation>
    <scope>NUCLEOTIDE SEQUENCE [LARGE SCALE GENOMIC DNA]</scope>
    <source>
        <strain evidence="8 9">PAMC 26510</strain>
    </source>
</reference>
<evidence type="ECO:0000256" key="1">
    <source>
        <dbReference type="ARBA" id="ARBA00004651"/>
    </source>
</evidence>
<comment type="subcellular location">
    <subcellularLocation>
        <location evidence="1">Cell membrane</location>
        <topology evidence="1">Multi-pass membrane protein</topology>
    </subcellularLocation>
</comment>
<proteinExistence type="predicted"/>
<sequence>MKNEVPGAVTPIQPDDDNALALSKKVDDTLLRSLVWMAAYHGKPTSEAAMLSGLPAGRFISPKQAQLAMEQSGFSVGVIERQPHEVSPMLLPVVLFRKDHGGCVLIGRSPTDVKLIKPAAQIKEGQQPAEDEMEAAYLVVLPEAGSKVVAIGVSQLKANYTGFAMLVKPVGRNDMRAGRPEAKESGHWLLSTLWRYRRYYWSAALGALLINVLALAGTFFTMNVYDRVVPNQAFVTLWSLAIGVAIAMLFEFISRNVRAHVLDVAGKKADLIMGAMLFKQALAIRMEHKPTSSGSFANQLREFESVRDFVASATLATISDLPFTLLYIAVIFMIAGPLGFIPLALIPVIIGVSLFIQWPLKKTMKENLRESSLKQGVLIETVEGIETLKATGGERYMQERWELFSAKASDTSMKSKRLSTLATNFVTWITQFETVMIVVAGVYLISVRQADPGRVDRFSDPREPRIGAACPGNGSRRALPASQGCDGFA</sequence>
<keyword evidence="3 6" id="KW-1133">Transmembrane helix</keyword>
<dbReference type="GO" id="GO:0005524">
    <property type="term" value="F:ATP binding"/>
    <property type="evidence" value="ECO:0007669"/>
    <property type="project" value="InterPro"/>
</dbReference>
<feature type="region of interest" description="Disordered" evidence="5">
    <location>
        <begin position="457"/>
        <end position="489"/>
    </location>
</feature>
<evidence type="ECO:0000256" key="2">
    <source>
        <dbReference type="ARBA" id="ARBA00022692"/>
    </source>
</evidence>
<comment type="caution">
    <text evidence="8">The sequence shown here is derived from an EMBL/GenBank/DDBJ whole genome shotgun (WGS) entry which is preliminary data.</text>
</comment>
<dbReference type="RefSeq" id="WP_256927645.1">
    <property type="nucleotide sequence ID" value="NZ_NBTY01000065.1"/>
</dbReference>
<gene>
    <name evidence="8" type="ORF">PAMC26510_12185</name>
</gene>
<dbReference type="Gene3D" id="1.20.1560.10">
    <property type="entry name" value="ABC transporter type 1, transmembrane domain"/>
    <property type="match status" value="1"/>
</dbReference>
<dbReference type="GO" id="GO:0034040">
    <property type="term" value="F:ATPase-coupled lipid transmembrane transporter activity"/>
    <property type="evidence" value="ECO:0007669"/>
    <property type="project" value="TreeGrafter"/>
</dbReference>
<organism evidence="8 9">
    <name type="scientific">Caballeronia sordidicola</name>
    <name type="common">Burkholderia sordidicola</name>
    <dbReference type="NCBI Taxonomy" id="196367"/>
    <lineage>
        <taxon>Bacteria</taxon>
        <taxon>Pseudomonadati</taxon>
        <taxon>Pseudomonadota</taxon>
        <taxon>Betaproteobacteria</taxon>
        <taxon>Burkholderiales</taxon>
        <taxon>Burkholderiaceae</taxon>
        <taxon>Caballeronia</taxon>
    </lineage>
</organism>
<dbReference type="InterPro" id="IPR039421">
    <property type="entry name" value="Type_1_exporter"/>
</dbReference>
<protein>
    <submittedName>
        <fullName evidence="8">Type I secretion system ATPase, LssB family LapB</fullName>
    </submittedName>
</protein>
<evidence type="ECO:0000313" key="8">
    <source>
        <dbReference type="EMBL" id="OTP76078.1"/>
    </source>
</evidence>
<evidence type="ECO:0000256" key="6">
    <source>
        <dbReference type="SAM" id="Phobius"/>
    </source>
</evidence>
<dbReference type="SUPFAM" id="SSF90123">
    <property type="entry name" value="ABC transporter transmembrane region"/>
    <property type="match status" value="1"/>
</dbReference>
<accession>A0A242MXB0</accession>
<dbReference type="InterPro" id="IPR036640">
    <property type="entry name" value="ABC1_TM_sf"/>
</dbReference>
<dbReference type="PANTHER" id="PTHR24221:SF248">
    <property type="entry name" value="ABC TRANSPORTER TRANSMEMBRANE REGION"/>
    <property type="match status" value="1"/>
</dbReference>
<evidence type="ECO:0000256" key="4">
    <source>
        <dbReference type="ARBA" id="ARBA00023136"/>
    </source>
</evidence>
<dbReference type="GO" id="GO:0140359">
    <property type="term" value="F:ABC-type transporter activity"/>
    <property type="evidence" value="ECO:0007669"/>
    <property type="project" value="InterPro"/>
</dbReference>
<evidence type="ECO:0000256" key="3">
    <source>
        <dbReference type="ARBA" id="ARBA00022989"/>
    </source>
</evidence>
<feature type="domain" description="ABC transmembrane type-1" evidence="7">
    <location>
        <begin position="203"/>
        <end position="453"/>
    </location>
</feature>
<dbReference type="Pfam" id="PF00664">
    <property type="entry name" value="ABC_membrane"/>
    <property type="match status" value="1"/>
</dbReference>
<dbReference type="PROSITE" id="PS50929">
    <property type="entry name" value="ABC_TM1F"/>
    <property type="match status" value="1"/>
</dbReference>
<feature type="transmembrane region" description="Helical" evidence="6">
    <location>
        <begin position="199"/>
        <end position="221"/>
    </location>
</feature>
<evidence type="ECO:0000313" key="9">
    <source>
        <dbReference type="Proteomes" id="UP000194546"/>
    </source>
</evidence>
<keyword evidence="2 6" id="KW-0812">Transmembrane</keyword>
<dbReference type="GO" id="GO:0005886">
    <property type="term" value="C:plasma membrane"/>
    <property type="evidence" value="ECO:0007669"/>
    <property type="project" value="UniProtKB-SubCell"/>
</dbReference>